<evidence type="ECO:0000256" key="11">
    <source>
        <dbReference type="PROSITE-ProRule" id="PRU00278"/>
    </source>
</evidence>
<dbReference type="InterPro" id="IPR052029">
    <property type="entry name" value="PpiD_chaperone"/>
</dbReference>
<keyword evidence="11 15" id="KW-0413">Isomerase</keyword>
<dbReference type="InterPro" id="IPR027304">
    <property type="entry name" value="Trigger_fact/SurA_dom_sf"/>
</dbReference>
<feature type="domain" description="PpiC" evidence="13">
    <location>
        <begin position="547"/>
        <end position="657"/>
    </location>
</feature>
<keyword evidence="11" id="KW-0697">Rotamase</keyword>
<evidence type="ECO:0000256" key="8">
    <source>
        <dbReference type="ARBA" id="ARBA00038408"/>
    </source>
</evidence>
<dbReference type="InterPro" id="IPR000297">
    <property type="entry name" value="PPIase_PpiC"/>
</dbReference>
<comment type="subcellular location">
    <subcellularLocation>
        <location evidence="1">Cell inner membrane</location>
        <topology evidence="1">Single-pass type II membrane protein</topology>
        <orientation evidence="1">Periplasmic side</orientation>
    </subcellularLocation>
</comment>
<dbReference type="PANTHER" id="PTHR47529:SF1">
    <property type="entry name" value="PERIPLASMIC CHAPERONE PPID"/>
    <property type="match status" value="1"/>
</dbReference>
<feature type="domain" description="PpiC" evidence="13">
    <location>
        <begin position="345"/>
        <end position="452"/>
    </location>
</feature>
<gene>
    <name evidence="15" type="primary">prsA</name>
    <name evidence="14" type="ORF">AXF12_00180</name>
    <name evidence="15" type="ORF">SAMEA44541418_01738</name>
</gene>
<dbReference type="SUPFAM" id="SSF109998">
    <property type="entry name" value="Triger factor/SurA peptide-binding domain-like"/>
    <property type="match status" value="1"/>
</dbReference>
<evidence type="ECO:0000256" key="1">
    <source>
        <dbReference type="ARBA" id="ARBA00004382"/>
    </source>
</evidence>
<dbReference type="Proteomes" id="UP000065822">
    <property type="component" value="Chromosome"/>
</dbReference>
<dbReference type="Pfam" id="PF13623">
    <property type="entry name" value="SurA_N_2"/>
    <property type="match status" value="1"/>
</dbReference>
<keyword evidence="3" id="KW-0997">Cell inner membrane</keyword>
<dbReference type="Proteomes" id="UP000215539">
    <property type="component" value="Chromosome 1"/>
</dbReference>
<dbReference type="EMBL" id="LT906449">
    <property type="protein sequence ID" value="SNV13546.1"/>
    <property type="molecule type" value="Genomic_DNA"/>
</dbReference>
<keyword evidence="7" id="KW-0143">Chaperone</keyword>
<reference evidence="15 17" key="2">
    <citation type="submission" date="2017-06" db="EMBL/GenBank/DDBJ databases">
        <authorList>
            <consortium name="Pathogen Informatics"/>
        </authorList>
    </citation>
    <scope>NUCLEOTIDE SEQUENCE [LARGE SCALE GENOMIC DNA]</scope>
    <source>
        <strain evidence="15 17">NCTC12947</strain>
    </source>
</reference>
<reference evidence="14 16" key="1">
    <citation type="submission" date="2016-02" db="EMBL/GenBank/DDBJ databases">
        <authorList>
            <person name="Holder M.E."/>
            <person name="Ajami N.J."/>
            <person name="Petrosino J.F."/>
        </authorList>
    </citation>
    <scope>NUCLEOTIDE SEQUENCE [LARGE SCALE GENOMIC DNA]</scope>
    <source>
        <strain evidence="14 16">CCUG 32990</strain>
    </source>
</reference>
<evidence type="ECO:0000313" key="14">
    <source>
        <dbReference type="EMBL" id="AMD84093.1"/>
    </source>
</evidence>
<name>A0AAX2GZZ8_9FLAO</name>
<evidence type="ECO:0000313" key="15">
    <source>
        <dbReference type="EMBL" id="SNV13546.1"/>
    </source>
</evidence>
<comment type="similarity">
    <text evidence="8">Belongs to the PpiD chaperone family.</text>
</comment>
<proteinExistence type="inferred from homology"/>
<dbReference type="Pfam" id="PF13145">
    <property type="entry name" value="Rotamase_2"/>
    <property type="match status" value="1"/>
</dbReference>
<evidence type="ECO:0000259" key="13">
    <source>
        <dbReference type="PROSITE" id="PS50198"/>
    </source>
</evidence>
<dbReference type="GO" id="GO:0003755">
    <property type="term" value="F:peptidyl-prolyl cis-trans isomerase activity"/>
    <property type="evidence" value="ECO:0007669"/>
    <property type="project" value="UniProtKB-KW"/>
</dbReference>
<accession>A0AAX2GZZ8</accession>
<evidence type="ECO:0000256" key="4">
    <source>
        <dbReference type="ARBA" id="ARBA00022692"/>
    </source>
</evidence>
<evidence type="ECO:0000256" key="12">
    <source>
        <dbReference type="SAM" id="Phobius"/>
    </source>
</evidence>
<sequence>MAVLEKIRSKTVFLIAIIGLALFAFVISDFIGRGKFSGGVPSAIGSVNGEDIPIGPFREQVENAQRQYAGAGSAWVAQQIWKQNVQQTLLNQQVEKLGLSVEKEQILAILEKSELGKDPNFTNEFGVFDANKFTAYIANIKSSNPQAYAQWKLQENAIVQETKMQMYFSLIGAGLGVTKAEAEIDYAQEKDMADINYVALPYNTIDDKSINVSDSEIEQYIKKHEKQFKQEAYRNIQYVVINERPSAEDIQKEKEATLQYLRPEIVFNAKTNKNDTIASFATVKNVREYVNRRSNVPFDSLFVKKSDLPVMYADTLFNLPIGKVFGPYEDGNTVKLSRMLAKEMNGAVNVSHILVAYEGSQGANPALKRTKEEAKARAEELLTQAKTPEANFDILAITSSDDPSVQRRGANLGYITKGQMVKPFEEFAFNNPAGTVGVVETDYGFHVIKVIDKVNTVQLATIVHNIEPSDKTINELFSKVTKFEMDVNEKPKEFGAIAKKSDLSVLRGDYLHINDDNIPGLGSNRPLVKWLFEKDTKIGDVKMFNSNSNYVVAQLVKKGEEGISSVADVRDIVKPILIKQKKAEILKGKAKGGNLEAIASANKTEVKTANGLTMKSAIIANEGREPRVVGAAFGLKQGTTSKPIEGERGVYVIKLNSLQVATPPINYRPYAKAIETQRLSGAIDEVLNALESTAKIKNNLSTFY</sequence>
<dbReference type="Pfam" id="PF13616">
    <property type="entry name" value="Rotamase_3"/>
    <property type="match status" value="1"/>
</dbReference>
<dbReference type="AlphaFoldDB" id="A0AAX2GZZ8"/>
<evidence type="ECO:0000256" key="6">
    <source>
        <dbReference type="ARBA" id="ARBA00023136"/>
    </source>
</evidence>
<keyword evidence="2" id="KW-1003">Cell membrane</keyword>
<dbReference type="PANTHER" id="PTHR47529">
    <property type="entry name" value="PEPTIDYL-PROLYL CIS-TRANS ISOMERASE D"/>
    <property type="match status" value="1"/>
</dbReference>
<dbReference type="SUPFAM" id="SSF54534">
    <property type="entry name" value="FKBP-like"/>
    <property type="match status" value="1"/>
</dbReference>
<evidence type="ECO:0000256" key="2">
    <source>
        <dbReference type="ARBA" id="ARBA00022475"/>
    </source>
</evidence>
<keyword evidence="4 12" id="KW-0812">Transmembrane</keyword>
<dbReference type="Gene3D" id="3.10.50.40">
    <property type="match status" value="2"/>
</dbReference>
<organism evidence="15 17">
    <name type="scientific">Capnocytophaga haemolytica</name>
    <dbReference type="NCBI Taxonomy" id="45243"/>
    <lineage>
        <taxon>Bacteria</taxon>
        <taxon>Pseudomonadati</taxon>
        <taxon>Bacteroidota</taxon>
        <taxon>Flavobacteriia</taxon>
        <taxon>Flavobacteriales</taxon>
        <taxon>Flavobacteriaceae</taxon>
        <taxon>Capnocytophaga</taxon>
    </lineage>
</organism>
<feature type="transmembrane region" description="Helical" evidence="12">
    <location>
        <begin position="12"/>
        <end position="32"/>
    </location>
</feature>
<dbReference type="GO" id="GO:0005886">
    <property type="term" value="C:plasma membrane"/>
    <property type="evidence" value="ECO:0007669"/>
    <property type="project" value="UniProtKB-SubCell"/>
</dbReference>
<protein>
    <recommendedName>
        <fullName evidence="9">Periplasmic chaperone PpiD</fullName>
    </recommendedName>
    <alternativeName>
        <fullName evidence="10">Periplasmic folding chaperone</fullName>
    </alternativeName>
</protein>
<evidence type="ECO:0000256" key="9">
    <source>
        <dbReference type="ARBA" id="ARBA00040743"/>
    </source>
</evidence>
<evidence type="ECO:0000256" key="5">
    <source>
        <dbReference type="ARBA" id="ARBA00022989"/>
    </source>
</evidence>
<dbReference type="KEGG" id="chg:AXF12_00180"/>
<evidence type="ECO:0000256" key="10">
    <source>
        <dbReference type="ARBA" id="ARBA00042775"/>
    </source>
</evidence>
<keyword evidence="16" id="KW-1185">Reference proteome</keyword>
<dbReference type="PROSITE" id="PS50198">
    <property type="entry name" value="PPIC_PPIASE_2"/>
    <property type="match status" value="2"/>
</dbReference>
<evidence type="ECO:0000256" key="3">
    <source>
        <dbReference type="ARBA" id="ARBA00022519"/>
    </source>
</evidence>
<dbReference type="EMBL" id="CP014227">
    <property type="protein sequence ID" value="AMD84093.1"/>
    <property type="molecule type" value="Genomic_DNA"/>
</dbReference>
<keyword evidence="5 12" id="KW-1133">Transmembrane helix</keyword>
<evidence type="ECO:0000313" key="17">
    <source>
        <dbReference type="Proteomes" id="UP000215539"/>
    </source>
</evidence>
<dbReference type="InterPro" id="IPR046357">
    <property type="entry name" value="PPIase_dom_sf"/>
</dbReference>
<dbReference type="RefSeq" id="WP_066427512.1">
    <property type="nucleotide sequence ID" value="NZ_CP014227.1"/>
</dbReference>
<evidence type="ECO:0000256" key="7">
    <source>
        <dbReference type="ARBA" id="ARBA00023186"/>
    </source>
</evidence>
<keyword evidence="6 12" id="KW-0472">Membrane</keyword>
<evidence type="ECO:0000313" key="16">
    <source>
        <dbReference type="Proteomes" id="UP000065822"/>
    </source>
</evidence>